<reference evidence="1" key="1">
    <citation type="submission" date="2022-08" db="EMBL/GenBank/DDBJ databases">
        <title>Genome Sequence of Fusarium decemcellulare.</title>
        <authorList>
            <person name="Buettner E."/>
        </authorList>
    </citation>
    <scope>NUCLEOTIDE SEQUENCE</scope>
    <source>
        <strain evidence="1">Babe19</strain>
    </source>
</reference>
<proteinExistence type="predicted"/>
<protein>
    <submittedName>
        <fullName evidence="1">Uncharacterized protein</fullName>
    </submittedName>
</protein>
<name>A0ACC1SBF8_9HYPO</name>
<organism evidence="1 2">
    <name type="scientific">Fusarium decemcellulare</name>
    <dbReference type="NCBI Taxonomy" id="57161"/>
    <lineage>
        <taxon>Eukaryota</taxon>
        <taxon>Fungi</taxon>
        <taxon>Dikarya</taxon>
        <taxon>Ascomycota</taxon>
        <taxon>Pezizomycotina</taxon>
        <taxon>Sordariomycetes</taxon>
        <taxon>Hypocreomycetidae</taxon>
        <taxon>Hypocreales</taxon>
        <taxon>Nectriaceae</taxon>
        <taxon>Fusarium</taxon>
        <taxon>Fusarium decemcellulare species complex</taxon>
    </lineage>
</organism>
<dbReference type="EMBL" id="JANRMS010000666">
    <property type="protein sequence ID" value="KAJ3536092.1"/>
    <property type="molecule type" value="Genomic_DNA"/>
</dbReference>
<gene>
    <name evidence="1" type="ORF">NM208_g6866</name>
</gene>
<evidence type="ECO:0000313" key="2">
    <source>
        <dbReference type="Proteomes" id="UP001148629"/>
    </source>
</evidence>
<sequence length="491" mass="55826">MRPSTAALILVILTGTSWLIFKVIYNVFFHPLRKYPGPPLWAMSRVPYTIMYLSGNGPARMLEIHQKYGETVRIDPNQLSFLNPDAWKQIMGHRKSSEPENTKVPNFFRGGNNTILGADRESHSQQRRLLSHGFSAQAMIEQQPTIKGYVDLLIKKLHENGGGGSKSVDAVAWLNFTTFDLIGDLSVGEPFGSLRNGNYHPWVALIFGSIKAGAYSFAFSHFPLLSALMNMLVPKELKQKAKDHDGLTRHLVDKRLAMNTDRLDFLSAITKSRGTATLSKEQIYGNAGILIIAGSETTATALAGQLYYLCQTPAVMKKLEDEVRDYFKSEEEIDLLSVQKLPYMGACLEEGLRLYPPVPMGVPRITTDDTILFDQHVPRGTTLEIWQWPMYRNPEYFKDGDRFIPERWLGDSRFAADRLEAVQPFSFGPRNCIGKNLAYAEMRLILSRLIWNFDIKLAEESKEWVDECFRNVYTLYDKPGLRLYLTPRQVQ</sequence>
<comment type="caution">
    <text evidence="1">The sequence shown here is derived from an EMBL/GenBank/DDBJ whole genome shotgun (WGS) entry which is preliminary data.</text>
</comment>
<accession>A0ACC1SBF8</accession>
<evidence type="ECO:0000313" key="1">
    <source>
        <dbReference type="EMBL" id="KAJ3536092.1"/>
    </source>
</evidence>
<keyword evidence="2" id="KW-1185">Reference proteome</keyword>
<dbReference type="Proteomes" id="UP001148629">
    <property type="component" value="Unassembled WGS sequence"/>
</dbReference>